<dbReference type="KEGG" id="luo:HHL09_15590"/>
<dbReference type="EMBL" id="CP051774">
    <property type="protein sequence ID" value="QJE97151.1"/>
    <property type="molecule type" value="Genomic_DNA"/>
</dbReference>
<accession>A0A858RKN0</accession>
<evidence type="ECO:0000313" key="3">
    <source>
        <dbReference type="EMBL" id="QJE97151.1"/>
    </source>
</evidence>
<feature type="signal peptide" evidence="2">
    <location>
        <begin position="1"/>
        <end position="22"/>
    </location>
</feature>
<keyword evidence="2" id="KW-0732">Signal</keyword>
<feature type="region of interest" description="Disordered" evidence="1">
    <location>
        <begin position="410"/>
        <end position="429"/>
    </location>
</feature>
<sequence length="547" mass="60763">METHRILAAAVATIALSPAANADVAMALSANRTYTQTNAFNLNFEGGELDLLFVDGAYAIDAICPRNGSAVFYNPTEIPPCQIGATGFVTSGDLNGDGVRDDSSYWSITEIQGAQAVEPSRPELVQLYAAPPSKLPRPLDAFRDETTVVFYNIRTPNVSQFDLTQYHMERIYGPGTGDLRRMNEEIVTGQYVFTFPRITMPDQNPVAYAVTITPSLNALDPSNRTQAGFRFTTGSWNNEYYQMDPRLINRIRWTGNDRTIVRAGDQMYFSILDSAEDAIVFPPTVPENPVRLANPTVQAYNMPPFFFVVGDEGVMNLEYNRFLRSSGVSFDGSDRDFRAKVLFVDTYGGYSQTALPAGTSKRDRSPTGDADHDGMTNAEEYGFQQLTNEHINASAKAQYAGTGTYHSLVSTVPEPISDPTRKPDGPVGPRLEENFIVMDVPIRPRTGNTVKYEFQLWVDGKKPGKKKSSKLNMNDYDLDLVTETQTNTYTVQYYTIDPLTLQRVYGQADVSVDVEVQKYVLRSKEPVLDPLAELPDIRVKVNPGTLK</sequence>
<organism evidence="3 4">
    <name type="scientific">Luteolibacter luteus</name>
    <dbReference type="NCBI Taxonomy" id="2728835"/>
    <lineage>
        <taxon>Bacteria</taxon>
        <taxon>Pseudomonadati</taxon>
        <taxon>Verrucomicrobiota</taxon>
        <taxon>Verrucomicrobiia</taxon>
        <taxon>Verrucomicrobiales</taxon>
        <taxon>Verrucomicrobiaceae</taxon>
        <taxon>Luteolibacter</taxon>
    </lineage>
</organism>
<name>A0A858RKN0_9BACT</name>
<evidence type="ECO:0000313" key="4">
    <source>
        <dbReference type="Proteomes" id="UP000501812"/>
    </source>
</evidence>
<evidence type="ECO:0000256" key="1">
    <source>
        <dbReference type="SAM" id="MobiDB-lite"/>
    </source>
</evidence>
<keyword evidence="4" id="KW-1185">Reference proteome</keyword>
<protein>
    <submittedName>
        <fullName evidence="3">Uncharacterized protein</fullName>
    </submittedName>
</protein>
<proteinExistence type="predicted"/>
<dbReference type="RefSeq" id="WP_169455551.1">
    <property type="nucleotide sequence ID" value="NZ_CP051774.1"/>
</dbReference>
<dbReference type="AlphaFoldDB" id="A0A858RKN0"/>
<feature type="compositionally biased region" description="Basic and acidic residues" evidence="1">
    <location>
        <begin position="360"/>
        <end position="374"/>
    </location>
</feature>
<reference evidence="3 4" key="1">
    <citation type="submission" date="2020-04" db="EMBL/GenBank/DDBJ databases">
        <title>Luteolibacter sp. G-1-1-1 isolated from soil.</title>
        <authorList>
            <person name="Dahal R.H."/>
        </authorList>
    </citation>
    <scope>NUCLEOTIDE SEQUENCE [LARGE SCALE GENOMIC DNA]</scope>
    <source>
        <strain evidence="3 4">G-1-1-1</strain>
    </source>
</reference>
<gene>
    <name evidence="3" type="ORF">HHL09_15590</name>
</gene>
<feature type="region of interest" description="Disordered" evidence="1">
    <location>
        <begin position="354"/>
        <end position="376"/>
    </location>
</feature>
<evidence type="ECO:0000256" key="2">
    <source>
        <dbReference type="SAM" id="SignalP"/>
    </source>
</evidence>
<feature type="chain" id="PRO_5032638023" evidence="2">
    <location>
        <begin position="23"/>
        <end position="547"/>
    </location>
</feature>
<dbReference type="Proteomes" id="UP000501812">
    <property type="component" value="Chromosome"/>
</dbReference>